<evidence type="ECO:0000256" key="5">
    <source>
        <dbReference type="SAM" id="MobiDB-lite"/>
    </source>
</evidence>
<dbReference type="SUPFAM" id="SSF56112">
    <property type="entry name" value="Protein kinase-like (PK-like)"/>
    <property type="match status" value="1"/>
</dbReference>
<feature type="region of interest" description="Disordered" evidence="5">
    <location>
        <begin position="402"/>
        <end position="431"/>
    </location>
</feature>
<dbReference type="GO" id="GO:0005524">
    <property type="term" value="F:ATP binding"/>
    <property type="evidence" value="ECO:0007669"/>
    <property type="project" value="UniProtKB-KW"/>
</dbReference>
<name>A0A8C0MJP5_CANLF</name>
<reference evidence="7" key="2">
    <citation type="submission" date="2025-08" db="UniProtKB">
        <authorList>
            <consortium name="Ensembl"/>
        </authorList>
    </citation>
    <scope>IDENTIFICATION</scope>
</reference>
<protein>
    <submittedName>
        <fullName evidence="7">Cyclin dependent kinase like 4</fullName>
    </submittedName>
</protein>
<feature type="domain" description="Protein kinase" evidence="6">
    <location>
        <begin position="109"/>
        <end position="390"/>
    </location>
</feature>
<dbReference type="GO" id="GO:0004672">
    <property type="term" value="F:protein kinase activity"/>
    <property type="evidence" value="ECO:0007669"/>
    <property type="project" value="InterPro"/>
</dbReference>
<accession>A0A8C0MJP5</accession>
<feature type="compositionally biased region" description="Low complexity" evidence="5">
    <location>
        <begin position="35"/>
        <end position="61"/>
    </location>
</feature>
<organism evidence="7 8">
    <name type="scientific">Canis lupus familiaris</name>
    <name type="common">Dog</name>
    <name type="synonym">Canis familiaris</name>
    <dbReference type="NCBI Taxonomy" id="9615"/>
    <lineage>
        <taxon>Eukaryota</taxon>
        <taxon>Metazoa</taxon>
        <taxon>Chordata</taxon>
        <taxon>Craniata</taxon>
        <taxon>Vertebrata</taxon>
        <taxon>Euteleostomi</taxon>
        <taxon>Mammalia</taxon>
        <taxon>Eutheria</taxon>
        <taxon>Laurasiatheria</taxon>
        <taxon>Carnivora</taxon>
        <taxon>Caniformia</taxon>
        <taxon>Canidae</taxon>
        <taxon>Canis</taxon>
    </lineage>
</organism>
<dbReference type="OrthoDB" id="548217at2759"/>
<dbReference type="Pfam" id="PF00069">
    <property type="entry name" value="Pkinase"/>
    <property type="match status" value="1"/>
</dbReference>
<feature type="region of interest" description="Disordered" evidence="5">
    <location>
        <begin position="17"/>
        <end position="91"/>
    </location>
</feature>
<dbReference type="FunFam" id="1.10.510.10:FF:000191">
    <property type="entry name" value="cyclin-dependent kinase-like 1 isoform X1"/>
    <property type="match status" value="1"/>
</dbReference>
<dbReference type="InterPro" id="IPR011009">
    <property type="entry name" value="Kinase-like_dom_sf"/>
</dbReference>
<reference evidence="7" key="1">
    <citation type="submission" date="2019-03" db="EMBL/GenBank/DDBJ databases">
        <authorList>
            <person name="Warren W.C."/>
            <person name="Johnson G.S."/>
        </authorList>
    </citation>
    <scope>NUCLEOTIDE SEQUENCE [LARGE SCALE GENOMIC DNA]</scope>
    <source>
        <strain evidence="7">Basenji</strain>
    </source>
</reference>
<feature type="compositionally biased region" description="Basic and acidic residues" evidence="5">
    <location>
        <begin position="62"/>
        <end position="72"/>
    </location>
</feature>
<dbReference type="Gene3D" id="1.10.510.10">
    <property type="entry name" value="Transferase(Phosphotransferase) domain 1"/>
    <property type="match status" value="1"/>
</dbReference>
<dbReference type="PROSITE" id="PS00108">
    <property type="entry name" value="PROTEIN_KINASE_ST"/>
    <property type="match status" value="1"/>
</dbReference>
<dbReference type="Proteomes" id="UP000694429">
    <property type="component" value="Chromosome 17"/>
</dbReference>
<dbReference type="SMART" id="SM00220">
    <property type="entry name" value="S_TKc"/>
    <property type="match status" value="1"/>
</dbReference>
<dbReference type="Ensembl" id="ENSCAFT00030014681.1">
    <property type="protein sequence ID" value="ENSCAFP00030012806.1"/>
    <property type="gene ID" value="ENSCAFG00030008007.1"/>
</dbReference>
<dbReference type="InterPro" id="IPR000719">
    <property type="entry name" value="Prot_kinase_dom"/>
</dbReference>
<dbReference type="AlphaFoldDB" id="A0A8C0MJP5"/>
<gene>
    <name evidence="7" type="primary">CDKL4</name>
</gene>
<keyword evidence="2" id="KW-0597">Phosphoprotein</keyword>
<feature type="region of interest" description="Disordered" evidence="5">
    <location>
        <begin position="104"/>
        <end position="132"/>
    </location>
</feature>
<dbReference type="InterPro" id="IPR008271">
    <property type="entry name" value="Ser/Thr_kinase_AS"/>
</dbReference>
<evidence type="ECO:0000313" key="7">
    <source>
        <dbReference type="Ensembl" id="ENSCAFP00030012806.1"/>
    </source>
</evidence>
<sequence>GAVGLAGQKLGCVCTATVAPPRGRSRPHHGPSPTPRGEAGGRAPPAAGAGAPQAPEAAGPARAERPVARETPRPSAPQRLCGGGPRAATPRVGAAGAARGCAGLRGARPGSAPEVGCGPAGGLGESQAGSARTLPARGVPEAAPRAAAPWGLERGGRAGGAAGAQLRFGRPGPGGRRAALPWGVETPLEAWRSSGLGHASRVADGVIKSVLWQTLQALNFCHKHNCIHRDVKPENILITKQGIIKICDFGFARILIPGDAYTDYVATRWYRAPELLVGDTQYGSSVDIWAIGCVFAELQTGQPLWPGKSDVDQLYLIIRTLGKLIPRHQSIFKSNQFFHGISIPEPEDMETLEEKFSDAHPMSLNFMKECLKMNPDDRLTCAQLLESPYFDSFHEDHIKRKAHTEGRNRRRQQNQLLPLIPGSHISPTPDGRKQVLQLKFDHLPNI</sequence>
<evidence type="ECO:0000259" key="6">
    <source>
        <dbReference type="PROSITE" id="PS50011"/>
    </source>
</evidence>
<dbReference type="PANTHER" id="PTHR24055">
    <property type="entry name" value="MITOGEN-ACTIVATED PROTEIN KINASE"/>
    <property type="match status" value="1"/>
</dbReference>
<evidence type="ECO:0000256" key="2">
    <source>
        <dbReference type="ARBA" id="ARBA00022553"/>
    </source>
</evidence>
<evidence type="ECO:0000313" key="8">
    <source>
        <dbReference type="Proteomes" id="UP000694429"/>
    </source>
</evidence>
<evidence type="ECO:0000256" key="3">
    <source>
        <dbReference type="ARBA" id="ARBA00022741"/>
    </source>
</evidence>
<keyword evidence="4" id="KW-0067">ATP-binding</keyword>
<comment type="cofactor">
    <cofactor evidence="1">
        <name>Mg(2+)</name>
        <dbReference type="ChEBI" id="CHEBI:18420"/>
    </cofactor>
</comment>
<proteinExistence type="predicted"/>
<dbReference type="InterPro" id="IPR050117">
    <property type="entry name" value="MAPK"/>
</dbReference>
<evidence type="ECO:0000256" key="1">
    <source>
        <dbReference type="ARBA" id="ARBA00001946"/>
    </source>
</evidence>
<evidence type="ECO:0000256" key="4">
    <source>
        <dbReference type="ARBA" id="ARBA00022840"/>
    </source>
</evidence>
<dbReference type="PROSITE" id="PS50011">
    <property type="entry name" value="PROTEIN_KINASE_DOM"/>
    <property type="match status" value="1"/>
</dbReference>
<keyword evidence="3" id="KW-0547">Nucleotide-binding</keyword>